<proteinExistence type="predicted"/>
<keyword evidence="1" id="KW-0862">Zinc</keyword>
<dbReference type="PROSITE" id="PS50966">
    <property type="entry name" value="ZF_SWIM"/>
    <property type="match status" value="1"/>
</dbReference>
<dbReference type="InterPro" id="IPR007527">
    <property type="entry name" value="Znf_SWIM"/>
</dbReference>
<dbReference type="EMBL" id="JAUBDI010000027">
    <property type="protein sequence ID" value="MDW0115044.1"/>
    <property type="molecule type" value="Genomic_DNA"/>
</dbReference>
<protein>
    <submittedName>
        <fullName evidence="3">SWIM zinc finger family protein</fullName>
    </submittedName>
</protein>
<keyword evidence="1" id="KW-0479">Metal-binding</keyword>
<reference evidence="3 4" key="1">
    <citation type="submission" date="2023-06" db="EMBL/GenBank/DDBJ databases">
        <title>Sporosarcina sp. nov., isolated from Korean traditional fermented seafood 'Jeotgal'.</title>
        <authorList>
            <person name="Yang A.I."/>
            <person name="Shin N.-R."/>
        </authorList>
    </citation>
    <scope>NUCLEOTIDE SEQUENCE [LARGE SCALE GENOMIC DNA]</scope>
    <source>
        <strain evidence="3 4">KCTC13119</strain>
    </source>
</reference>
<dbReference type="RefSeq" id="WP_317946546.1">
    <property type="nucleotide sequence ID" value="NZ_JAUBDI010000027.1"/>
</dbReference>
<gene>
    <name evidence="3" type="ORF">QT711_17930</name>
</gene>
<evidence type="ECO:0000313" key="3">
    <source>
        <dbReference type="EMBL" id="MDW0115044.1"/>
    </source>
</evidence>
<dbReference type="Proteomes" id="UP001282284">
    <property type="component" value="Unassembled WGS sequence"/>
</dbReference>
<comment type="caution">
    <text evidence="3">The sequence shown here is derived from an EMBL/GenBank/DDBJ whole genome shotgun (WGS) entry which is preliminary data.</text>
</comment>
<accession>A0ABU4GDI1</accession>
<sequence length="550" mass="64415">MNLYHFKDQVSPVILQRGFTYFASGLVTDITHDHEEDRYRAFVEGTDLYEISIHMDEDYTILSSECTCPYDSGPICKHEVAVLYELLEHFEDGNFPEQIDSISNQPDLKDVLGSLSKEKLIAILVDLADEDSVLHNRLVFNYASVDAQQELHRCRELIDSVIHKYMAREGYISYKYVSDFADDLTAVLERIDTIEDPLIATEVAGLLLTEAVNSYQYADDSGGEIGYVVDQTITTIRRIAEETTDLTEQRELLERLIQLSKDNVFEGWVDYRNDLLSISTLFAEDDELRSRLIVELESCINHTTENHYKDYSNEQIYNLLFEMIQTHGTVAEAHKFLHDKLDYPSFRERLMHIEWENGNSSRVLELALTGEKKDANYRGLVTRWKKWRYKAYKEMNMSEEQILTGRELLFAGEFDYYWDLKELAADDFPFFYDHLKKELATSNQRVFLQLIEAENDVDSMLRHVQANPSSIEQFLKYLMDAHKEEAILLFGTYIKEMADQTYNRSQYRGICQMLRRFKKISGHDEQIRLIEELKELYKRRPAFIDELSKL</sequence>
<evidence type="ECO:0000256" key="1">
    <source>
        <dbReference type="PROSITE-ProRule" id="PRU00325"/>
    </source>
</evidence>
<name>A0ABU4GDI1_9BACL</name>
<organism evidence="3 4">
    <name type="scientific">Sporosarcina saromensis</name>
    <dbReference type="NCBI Taxonomy" id="359365"/>
    <lineage>
        <taxon>Bacteria</taxon>
        <taxon>Bacillati</taxon>
        <taxon>Bacillota</taxon>
        <taxon>Bacilli</taxon>
        <taxon>Bacillales</taxon>
        <taxon>Caryophanaceae</taxon>
        <taxon>Sporosarcina</taxon>
    </lineage>
</organism>
<evidence type="ECO:0000313" key="4">
    <source>
        <dbReference type="Proteomes" id="UP001282284"/>
    </source>
</evidence>
<feature type="domain" description="SWIM-type" evidence="2">
    <location>
        <begin position="49"/>
        <end position="87"/>
    </location>
</feature>
<keyword evidence="4" id="KW-1185">Reference proteome</keyword>
<evidence type="ECO:0000259" key="2">
    <source>
        <dbReference type="PROSITE" id="PS50966"/>
    </source>
</evidence>
<keyword evidence="1" id="KW-0863">Zinc-finger</keyword>